<keyword evidence="3" id="KW-0436">Ligase</keyword>
<evidence type="ECO:0000313" key="11">
    <source>
        <dbReference type="EMBL" id="KAK9424637.1"/>
    </source>
</evidence>
<evidence type="ECO:0000256" key="3">
    <source>
        <dbReference type="ARBA" id="ARBA00022598"/>
    </source>
</evidence>
<comment type="similarity">
    <text evidence="1">Belongs to the ATP-dependent AMP-binding enzyme family.</text>
</comment>
<gene>
    <name evidence="11" type="ORF">SUNI508_03513</name>
</gene>
<dbReference type="InterPro" id="IPR020845">
    <property type="entry name" value="AMP-binding_CS"/>
</dbReference>
<protein>
    <recommendedName>
        <fullName evidence="2">acetate--CoA ligase</fullName>
        <ecNumber evidence="2">6.2.1.1</ecNumber>
    </recommendedName>
</protein>
<dbReference type="EC" id="6.2.1.1" evidence="2"/>
<evidence type="ECO:0000256" key="2">
    <source>
        <dbReference type="ARBA" id="ARBA00013275"/>
    </source>
</evidence>
<feature type="binding site" evidence="6">
    <location>
        <position position="1163"/>
    </location>
    <ligand>
        <name>Zn(2+)</name>
        <dbReference type="ChEBI" id="CHEBI:29105"/>
        <note>catalytic</note>
    </ligand>
</feature>
<evidence type="ECO:0000259" key="10">
    <source>
        <dbReference type="PROSITE" id="PS50215"/>
    </source>
</evidence>
<keyword evidence="12" id="KW-1185">Reference proteome</keyword>
<feature type="domain" description="Disintegrin" evidence="9">
    <location>
        <begin position="1240"/>
        <end position="1330"/>
    </location>
</feature>
<reference evidence="11 12" key="1">
    <citation type="journal article" date="2024" name="J. Plant Pathol.">
        <title>Sequence and assembly of the genome of Seiridium unicorne, isolate CBS 538.82, causal agent of cypress canker disease.</title>
        <authorList>
            <person name="Scali E."/>
            <person name="Rocca G.D."/>
            <person name="Danti R."/>
            <person name="Garbelotto M."/>
            <person name="Barberini S."/>
            <person name="Baroncelli R."/>
            <person name="Emiliani G."/>
        </authorList>
    </citation>
    <scope>NUCLEOTIDE SEQUENCE [LARGE SCALE GENOMIC DNA]</scope>
    <source>
        <strain evidence="11 12">BM-138-508</strain>
    </source>
</reference>
<dbReference type="Pfam" id="PF00200">
    <property type="entry name" value="Disintegrin"/>
    <property type="match status" value="1"/>
</dbReference>
<dbReference type="InterPro" id="IPR001590">
    <property type="entry name" value="Peptidase_M12B"/>
</dbReference>
<feature type="binding site" evidence="6">
    <location>
        <position position="1153"/>
    </location>
    <ligand>
        <name>Zn(2+)</name>
        <dbReference type="ChEBI" id="CHEBI:29105"/>
        <note>catalytic</note>
    </ligand>
</feature>
<dbReference type="SUPFAM" id="SSF57552">
    <property type="entry name" value="Blood coagulation inhibitor (disintegrin)"/>
    <property type="match status" value="1"/>
</dbReference>
<dbReference type="InterPro" id="IPR001762">
    <property type="entry name" value="Disintegrin_dom"/>
</dbReference>
<dbReference type="InterPro" id="IPR024079">
    <property type="entry name" value="MetalloPept_cat_dom_sf"/>
</dbReference>
<dbReference type="Gene3D" id="4.10.70.10">
    <property type="entry name" value="Disintegrin domain"/>
    <property type="match status" value="1"/>
</dbReference>
<dbReference type="Pfam" id="PF00501">
    <property type="entry name" value="AMP-binding"/>
    <property type="match status" value="1"/>
</dbReference>
<dbReference type="NCBIfam" id="NF001208">
    <property type="entry name" value="PRK00174.1"/>
    <property type="match status" value="1"/>
</dbReference>
<evidence type="ECO:0000256" key="6">
    <source>
        <dbReference type="PROSITE-ProRule" id="PRU00276"/>
    </source>
</evidence>
<keyword evidence="8" id="KW-0472">Membrane</keyword>
<dbReference type="SUPFAM" id="SSF55486">
    <property type="entry name" value="Metalloproteases ('zincins'), catalytic domain"/>
    <property type="match status" value="1"/>
</dbReference>
<dbReference type="InterPro" id="IPR036436">
    <property type="entry name" value="Disintegrin_dom_sf"/>
</dbReference>
<comment type="caution">
    <text evidence="11">The sequence shown here is derived from an EMBL/GenBank/DDBJ whole genome shotgun (WGS) entry which is preliminary data.</text>
</comment>
<feature type="transmembrane region" description="Helical" evidence="8">
    <location>
        <begin position="1433"/>
        <end position="1455"/>
    </location>
</feature>
<feature type="region of interest" description="Disordered" evidence="7">
    <location>
        <begin position="1479"/>
        <end position="1516"/>
    </location>
</feature>
<dbReference type="InterPro" id="IPR032387">
    <property type="entry name" value="ACAS_N"/>
</dbReference>
<dbReference type="SMART" id="SM00050">
    <property type="entry name" value="DISIN"/>
    <property type="match status" value="1"/>
</dbReference>
<keyword evidence="6" id="KW-0479">Metal-binding</keyword>
<feature type="binding site" evidence="6">
    <location>
        <position position="1157"/>
    </location>
    <ligand>
        <name>Zn(2+)</name>
        <dbReference type="ChEBI" id="CHEBI:29105"/>
        <note>catalytic</note>
    </ligand>
</feature>
<dbReference type="PANTHER" id="PTHR24095:SF14">
    <property type="entry name" value="ACETYL-COENZYME A SYNTHETASE 1"/>
    <property type="match status" value="1"/>
</dbReference>
<dbReference type="EMBL" id="JARVKF010000035">
    <property type="protein sequence ID" value="KAK9424637.1"/>
    <property type="molecule type" value="Genomic_DNA"/>
</dbReference>
<dbReference type="SUPFAM" id="SSF56801">
    <property type="entry name" value="Acetyl-CoA synthetase-like"/>
    <property type="match status" value="1"/>
</dbReference>
<proteinExistence type="inferred from homology"/>
<evidence type="ECO:0000313" key="12">
    <source>
        <dbReference type="Proteomes" id="UP001408356"/>
    </source>
</evidence>
<dbReference type="Pfam" id="PF13688">
    <property type="entry name" value="Reprolysin_5"/>
    <property type="match status" value="1"/>
</dbReference>
<dbReference type="InterPro" id="IPR000873">
    <property type="entry name" value="AMP-dep_synth/lig_dom"/>
</dbReference>
<dbReference type="Gene3D" id="3.40.50.12780">
    <property type="entry name" value="N-terminal domain of ligase-like"/>
    <property type="match status" value="1"/>
</dbReference>
<feature type="active site" evidence="6">
    <location>
        <position position="1154"/>
    </location>
</feature>
<name>A0ABR2VCI6_9PEZI</name>
<evidence type="ECO:0000256" key="5">
    <source>
        <dbReference type="ARBA" id="ARBA00022840"/>
    </source>
</evidence>
<feature type="domain" description="Peptidase M12B" evidence="10">
    <location>
        <begin position="1003"/>
        <end position="1215"/>
    </location>
</feature>
<dbReference type="Proteomes" id="UP001408356">
    <property type="component" value="Unassembled WGS sequence"/>
</dbReference>
<dbReference type="CDD" id="cd04271">
    <property type="entry name" value="ZnMc_ADAM_fungal"/>
    <property type="match status" value="1"/>
</dbReference>
<evidence type="ECO:0000256" key="7">
    <source>
        <dbReference type="SAM" id="MobiDB-lite"/>
    </source>
</evidence>
<dbReference type="InterPro" id="IPR042099">
    <property type="entry name" value="ANL_N_sf"/>
</dbReference>
<dbReference type="Gene3D" id="3.40.390.10">
    <property type="entry name" value="Collagenase (Catalytic Domain)"/>
    <property type="match status" value="1"/>
</dbReference>
<dbReference type="InterPro" id="IPR045851">
    <property type="entry name" value="AMP-bd_C_sf"/>
</dbReference>
<dbReference type="Gene3D" id="3.30.300.30">
    <property type="match status" value="1"/>
</dbReference>
<dbReference type="PANTHER" id="PTHR24095">
    <property type="entry name" value="ACETYL-COENZYME A SYNTHETASE"/>
    <property type="match status" value="1"/>
</dbReference>
<keyword evidence="8" id="KW-0812">Transmembrane</keyword>
<accession>A0ABR2VCI6</accession>
<dbReference type="InterPro" id="IPR025110">
    <property type="entry name" value="AMP-bd_C"/>
</dbReference>
<dbReference type="InterPro" id="IPR034028">
    <property type="entry name" value="ZnMc_ADAM_fungal"/>
</dbReference>
<evidence type="ECO:0000256" key="8">
    <source>
        <dbReference type="SAM" id="Phobius"/>
    </source>
</evidence>
<keyword evidence="5" id="KW-0067">ATP-binding</keyword>
<dbReference type="PROSITE" id="PS50215">
    <property type="entry name" value="ADAM_MEPRO"/>
    <property type="match status" value="1"/>
</dbReference>
<sequence length="1527" mass="165092">MPAGKTPVVAEAHEVDTYHPPQKMLDKHPSKPHISSVEEYQKLYQESITEPDKFWGRMARELLTWQRDFQTVHTGSLTEGDNAWFLEGQLNASFNCVDRHAIKNPDKVAIIYEADEPNDGRNLTYGELLREVSRTAWTLKQMGVKKGDTVAIYLPMIPEALIALLAVVRIGAVHSVVFAGFSADSLRDRIIDANSRVVITTDEGKRGGKLIGTKKIVDEALKQCPDVTGVLVYKRTGNPDTPWTPGRDLWWHEEVEKWPSYIAPEPMNSEDPLFLLYTSGSTGKPKGVMHTTGGYLLGAAMTGKYVFDIHDGDRYFCGGDVGWITGHTYVVYAPLLLGVSTVVFEGTPAYPNFSRYWDVIEKHKVTQFYVAPTALRLLKRAGDDYVKHHMPNLRILGSVGEPIAAEVWKWYFEVVGKEEAHIVDTYWQTETGSNVITPLGGVTPTKPGSASLPFFGIEPAIIDPVSGDEIHGNDVEGVLAFKQPWPSMARTVYGAHKRYMDTYLNVYKGYYFTGDGAGRDHEGFYWIRGRVDDVVNVSGHRLSTAEIEAALIEHHAIAEAAVVGVADELTGQTVNAFVAIKDGTEASDALRKEFILQVRKSIGPFAAPKAVYIVPDLPKTRSGKIMRRILRKILAGENDSIGDTSTALEMLIRFLFCMSLVPKPPLPGGAESTLAAHWVTGRLDQGPPPSIRFEDSDKAAAHSTHPVIKARPVPDLNGGVNPTSPSLFAGLSLSTMRGILRTVAAVLLTWSPSTEAHSTKRNALNYISRVDDPTLHTPSHRVHAYSSFDVTFLLHDGNDKIRLTLQPNHDVISDDATIQYLNADGSIELEEPIRRSDHRVFKGDAFIQHPGHGEWLKAGWARMSIYRDGANPIFEGAFRIDGNNHHVQTSTNYRRTQHHEDPSINFADDEYMIVWRDSDVRPDHGTFDELKRSLGGSACESDLLEFNNGLDHPVFSGLDVRDISPTDERRLFGRQDDTPTGGNGAGVNLASTIGSTDGCPTSRKVALVGIATDCTYTAGFDSKEAARASIIQMVSSASEVYESTFNVSLGIHDLIVSDASCPGTTQEATPWNVACSDNVTITNRLNLFSAWRGQRNDTNAYWTLLSNCNTGAAVGLAWLGQLCVTGSQGDANQTTAGANVVVRTSSDWQIFAHESGHTFGAVHDCISSTCSDGSVSTQQCCPLSSSTCNANGAFIMNPTTGSSITQFSACSIGNVCSALGRNSVRSQCLTNNKDVVTITGSQCGNGIVEQGEECDCGGTEGCGSNPCCDATTCQFKTGAVCDPANEDCCTSQCQYKAATEVCRASTGACDPQETCSGNSAACPADKVADDGTSCGSSGGGLTCASGQCTSRDYQCKTVIGALTTDNNTAACSSQGCLLSCSSSRLGPNTCYSLNQYFLDGTPCQGGGKCNNGQCEGSNFTSEVGSWFNDNKNIVIPVASVVGGLLLLSISCCCWNRIRRGRKPKKPVLRPNAGWNGGPAWAAANMARPPPAANPRGSSNRLSRAPPPVYSPYQGGQGISRVQTARYA</sequence>
<dbReference type="CDD" id="cd05966">
    <property type="entry name" value="ACS"/>
    <property type="match status" value="1"/>
</dbReference>
<dbReference type="PROSITE" id="PS50214">
    <property type="entry name" value="DISINTEGRIN_2"/>
    <property type="match status" value="1"/>
</dbReference>
<dbReference type="Pfam" id="PF13193">
    <property type="entry name" value="AMP-binding_C"/>
    <property type="match status" value="1"/>
</dbReference>
<dbReference type="PROSITE" id="PS00455">
    <property type="entry name" value="AMP_BINDING"/>
    <property type="match status" value="1"/>
</dbReference>
<evidence type="ECO:0000259" key="9">
    <source>
        <dbReference type="PROSITE" id="PS50214"/>
    </source>
</evidence>
<keyword evidence="6" id="KW-0862">Zinc</keyword>
<organism evidence="11 12">
    <name type="scientific">Seiridium unicorne</name>
    <dbReference type="NCBI Taxonomy" id="138068"/>
    <lineage>
        <taxon>Eukaryota</taxon>
        <taxon>Fungi</taxon>
        <taxon>Dikarya</taxon>
        <taxon>Ascomycota</taxon>
        <taxon>Pezizomycotina</taxon>
        <taxon>Sordariomycetes</taxon>
        <taxon>Xylariomycetidae</taxon>
        <taxon>Amphisphaeriales</taxon>
        <taxon>Sporocadaceae</taxon>
        <taxon>Seiridium</taxon>
    </lineage>
</organism>
<evidence type="ECO:0000256" key="4">
    <source>
        <dbReference type="ARBA" id="ARBA00022741"/>
    </source>
</evidence>
<dbReference type="NCBIfam" id="TIGR02188">
    <property type="entry name" value="Ac_CoA_lig_AcsA"/>
    <property type="match status" value="1"/>
</dbReference>
<keyword evidence="4" id="KW-0547">Nucleotide-binding</keyword>
<dbReference type="Pfam" id="PF16177">
    <property type="entry name" value="ACAS_N"/>
    <property type="match status" value="1"/>
</dbReference>
<evidence type="ECO:0000256" key="1">
    <source>
        <dbReference type="ARBA" id="ARBA00006432"/>
    </source>
</evidence>
<comment type="caution">
    <text evidence="6">Lacks conserved residue(s) required for the propagation of feature annotation.</text>
</comment>
<keyword evidence="8" id="KW-1133">Transmembrane helix</keyword>
<dbReference type="InterPro" id="IPR011904">
    <property type="entry name" value="Ac_CoA_lig"/>
</dbReference>